<evidence type="ECO:0008006" key="3">
    <source>
        <dbReference type="Google" id="ProtNLM"/>
    </source>
</evidence>
<dbReference type="PANTHER" id="PTHR11439:SF487">
    <property type="entry name" value="RNA-DIRECTED DNA POLYMERASE"/>
    <property type="match status" value="1"/>
</dbReference>
<dbReference type="AlphaFoldDB" id="A0A392P4L6"/>
<keyword evidence="2" id="KW-1185">Reference proteome</keyword>
<evidence type="ECO:0000313" key="1">
    <source>
        <dbReference type="EMBL" id="MCI07003.1"/>
    </source>
</evidence>
<sequence length="167" mass="19019">QPRTEHWDVALRLVRYLKGNPGQGVLLDIFLGNSPISWKTKKQHTVARSSAEAEYRSMASTTCELKWIKGILSSLGISHLMLIHLYCNIQAVLHIAKNHVFHERTKHIDVDCHFIRDEIVCRNLKPSYVPTHAQLADTFTKALGRVQFHALHGKLCIWSPHAPTREG</sequence>
<accession>A0A392P4L6</accession>
<proteinExistence type="predicted"/>
<protein>
    <recommendedName>
        <fullName evidence="3">Copia protein</fullName>
    </recommendedName>
</protein>
<comment type="caution">
    <text evidence="1">The sequence shown here is derived from an EMBL/GenBank/DDBJ whole genome shotgun (WGS) entry which is preliminary data.</text>
</comment>
<name>A0A392P4L6_9FABA</name>
<evidence type="ECO:0000313" key="2">
    <source>
        <dbReference type="Proteomes" id="UP000265520"/>
    </source>
</evidence>
<dbReference type="PANTHER" id="PTHR11439">
    <property type="entry name" value="GAG-POL-RELATED RETROTRANSPOSON"/>
    <property type="match status" value="1"/>
</dbReference>
<dbReference type="EMBL" id="LXQA010063832">
    <property type="protein sequence ID" value="MCI07003.1"/>
    <property type="molecule type" value="Genomic_DNA"/>
</dbReference>
<organism evidence="1 2">
    <name type="scientific">Trifolium medium</name>
    <dbReference type="NCBI Taxonomy" id="97028"/>
    <lineage>
        <taxon>Eukaryota</taxon>
        <taxon>Viridiplantae</taxon>
        <taxon>Streptophyta</taxon>
        <taxon>Embryophyta</taxon>
        <taxon>Tracheophyta</taxon>
        <taxon>Spermatophyta</taxon>
        <taxon>Magnoliopsida</taxon>
        <taxon>eudicotyledons</taxon>
        <taxon>Gunneridae</taxon>
        <taxon>Pentapetalae</taxon>
        <taxon>rosids</taxon>
        <taxon>fabids</taxon>
        <taxon>Fabales</taxon>
        <taxon>Fabaceae</taxon>
        <taxon>Papilionoideae</taxon>
        <taxon>50 kb inversion clade</taxon>
        <taxon>NPAAA clade</taxon>
        <taxon>Hologalegina</taxon>
        <taxon>IRL clade</taxon>
        <taxon>Trifolieae</taxon>
        <taxon>Trifolium</taxon>
    </lineage>
</organism>
<reference evidence="1 2" key="1">
    <citation type="journal article" date="2018" name="Front. Plant Sci.">
        <title>Red Clover (Trifolium pratense) and Zigzag Clover (T. medium) - A Picture of Genomic Similarities and Differences.</title>
        <authorList>
            <person name="Dluhosova J."/>
            <person name="Istvanek J."/>
            <person name="Nedelnik J."/>
            <person name="Repkova J."/>
        </authorList>
    </citation>
    <scope>NUCLEOTIDE SEQUENCE [LARGE SCALE GENOMIC DNA]</scope>
    <source>
        <strain evidence="2">cv. 10/8</strain>
        <tissue evidence="1">Leaf</tissue>
    </source>
</reference>
<dbReference type="CDD" id="cd09272">
    <property type="entry name" value="RNase_HI_RT_Ty1"/>
    <property type="match status" value="1"/>
</dbReference>
<dbReference type="Proteomes" id="UP000265520">
    <property type="component" value="Unassembled WGS sequence"/>
</dbReference>
<feature type="non-terminal residue" evidence="1">
    <location>
        <position position="1"/>
    </location>
</feature>